<dbReference type="GO" id="GO:0016491">
    <property type="term" value="F:oxidoreductase activity"/>
    <property type="evidence" value="ECO:0007669"/>
    <property type="project" value="UniProtKB-KW"/>
</dbReference>
<keyword evidence="4" id="KW-1185">Reference proteome</keyword>
<dbReference type="PANTHER" id="PTHR10696:SF21">
    <property type="entry name" value="TAUD_TFDA-LIKE DOMAIN-CONTAINING PROTEIN"/>
    <property type="match status" value="1"/>
</dbReference>
<name>A0AAX4IMM0_9PEZI</name>
<keyword evidence="1" id="KW-0560">Oxidoreductase</keyword>
<accession>A0AAX4IMM0</accession>
<gene>
    <name evidence="3" type="ORF">CDEST_09797</name>
</gene>
<dbReference type="KEGG" id="cdet:87946299"/>
<dbReference type="GeneID" id="87946299"/>
<evidence type="ECO:0000256" key="1">
    <source>
        <dbReference type="ARBA" id="ARBA00023002"/>
    </source>
</evidence>
<evidence type="ECO:0000259" key="2">
    <source>
        <dbReference type="Pfam" id="PF02668"/>
    </source>
</evidence>
<feature type="domain" description="TauD/TfdA-like" evidence="2">
    <location>
        <begin position="52"/>
        <end position="298"/>
    </location>
</feature>
<reference evidence="4" key="1">
    <citation type="journal article" date="2023" name="bioRxiv">
        <title>Complete genome of the Medicago anthracnose fungus, Colletotrichum destructivum, reveals a mini-chromosome-like region within a core chromosome.</title>
        <authorList>
            <person name="Lapalu N."/>
            <person name="Simon A."/>
            <person name="Lu A."/>
            <person name="Plaumann P.-L."/>
            <person name="Amselem J."/>
            <person name="Pigne S."/>
            <person name="Auger A."/>
            <person name="Koch C."/>
            <person name="Dallery J.-F."/>
            <person name="O'Connell R.J."/>
        </authorList>
    </citation>
    <scope>NUCLEOTIDE SEQUENCE [LARGE SCALE GENOMIC DNA]</scope>
    <source>
        <strain evidence="4">CBS 520.97</strain>
    </source>
</reference>
<dbReference type="Gene3D" id="3.60.130.10">
    <property type="entry name" value="Clavaminate synthase-like"/>
    <property type="match status" value="1"/>
</dbReference>
<dbReference type="InterPro" id="IPR042098">
    <property type="entry name" value="TauD-like_sf"/>
</dbReference>
<dbReference type="PANTHER" id="PTHR10696">
    <property type="entry name" value="GAMMA-BUTYROBETAINE HYDROXYLASE-RELATED"/>
    <property type="match status" value="1"/>
</dbReference>
<dbReference type="RefSeq" id="XP_062782006.1">
    <property type="nucleotide sequence ID" value="XM_062925955.1"/>
</dbReference>
<sequence>MGSVSEALRPAPYGPAIHLPAPYPEKTEFPLSLAASHPNTHIAALVAEVEELSSSGKLRGLLDKHGAVYFQNLGLESAEQFSQFAHAFGWTAHEDIGNPVRRTIHAKNVATANEGPNTQPVYPHNEFGLSPHFPAYVFFYCASAPETGMYELGSPCYFVGLGSNNVGGETPINNSVVLYRRLRERHPDFIDEIEKKGVKYQLFYPNGPRDQTSSAGTTLLQAYGRNVSDSDDTETARVKIETEVKRLATAQWVWENQSDSNPLGDLRVWQHLPAVRNHPRTGDTAFFNNVVSRFLNAIDADTLQPPHINKDGKYQPPAFYGDGSLIPREFLDSAVEIIKSVISLWLRRRLNHAVQHGREPWTGDRRLLASLWDESSGQTH</sequence>
<dbReference type="EMBL" id="CP137310">
    <property type="protein sequence ID" value="WQF84783.1"/>
    <property type="molecule type" value="Genomic_DNA"/>
</dbReference>
<dbReference type="SUPFAM" id="SSF51197">
    <property type="entry name" value="Clavaminate synthase-like"/>
    <property type="match status" value="1"/>
</dbReference>
<dbReference type="InterPro" id="IPR050411">
    <property type="entry name" value="AlphaKG_dependent_hydroxylases"/>
</dbReference>
<evidence type="ECO:0000313" key="3">
    <source>
        <dbReference type="EMBL" id="WQF84783.1"/>
    </source>
</evidence>
<evidence type="ECO:0000313" key="4">
    <source>
        <dbReference type="Proteomes" id="UP001322277"/>
    </source>
</evidence>
<dbReference type="InterPro" id="IPR003819">
    <property type="entry name" value="TauD/TfdA-like"/>
</dbReference>
<proteinExistence type="predicted"/>
<dbReference type="AlphaFoldDB" id="A0AAX4IMM0"/>
<dbReference type="Proteomes" id="UP001322277">
    <property type="component" value="Chromosome 6"/>
</dbReference>
<dbReference type="Pfam" id="PF02668">
    <property type="entry name" value="TauD"/>
    <property type="match status" value="1"/>
</dbReference>
<protein>
    <submittedName>
        <fullName evidence="3">TauD/TfdA-like domain, taurine dioxygenase TauD-like superfamily</fullName>
    </submittedName>
</protein>
<organism evidence="3 4">
    <name type="scientific">Colletotrichum destructivum</name>
    <dbReference type="NCBI Taxonomy" id="34406"/>
    <lineage>
        <taxon>Eukaryota</taxon>
        <taxon>Fungi</taxon>
        <taxon>Dikarya</taxon>
        <taxon>Ascomycota</taxon>
        <taxon>Pezizomycotina</taxon>
        <taxon>Sordariomycetes</taxon>
        <taxon>Hypocreomycetidae</taxon>
        <taxon>Glomerellales</taxon>
        <taxon>Glomerellaceae</taxon>
        <taxon>Colletotrichum</taxon>
        <taxon>Colletotrichum destructivum species complex</taxon>
    </lineage>
</organism>